<dbReference type="EMBL" id="MHRF01000005">
    <property type="protein sequence ID" value="OHA18491.1"/>
    <property type="molecule type" value="Genomic_DNA"/>
</dbReference>
<keyword evidence="2" id="KW-0812">Transmembrane</keyword>
<name>A0A1G2M629_9BACT</name>
<feature type="transmembrane region" description="Helical" evidence="2">
    <location>
        <begin position="34"/>
        <end position="50"/>
    </location>
</feature>
<protein>
    <submittedName>
        <fullName evidence="3">Uncharacterized protein</fullName>
    </submittedName>
</protein>
<keyword evidence="2" id="KW-1133">Transmembrane helix</keyword>
<organism evidence="3 4">
    <name type="scientific">Candidatus Taylorbacteria bacterium RIFCSPHIGHO2_01_FULL_46_22b</name>
    <dbReference type="NCBI Taxonomy" id="1802301"/>
    <lineage>
        <taxon>Bacteria</taxon>
        <taxon>Candidatus Tayloriibacteriota</taxon>
    </lineage>
</organism>
<evidence type="ECO:0000313" key="4">
    <source>
        <dbReference type="Proteomes" id="UP000178873"/>
    </source>
</evidence>
<proteinExistence type="predicted"/>
<dbReference type="STRING" id="1802301.A2664_00920"/>
<feature type="compositionally biased region" description="Polar residues" evidence="1">
    <location>
        <begin position="70"/>
        <end position="83"/>
    </location>
</feature>
<dbReference type="AlphaFoldDB" id="A0A1G2M629"/>
<gene>
    <name evidence="3" type="ORF">A2664_00920</name>
</gene>
<evidence type="ECO:0000313" key="3">
    <source>
        <dbReference type="EMBL" id="OHA18491.1"/>
    </source>
</evidence>
<evidence type="ECO:0000256" key="2">
    <source>
        <dbReference type="SAM" id="Phobius"/>
    </source>
</evidence>
<dbReference type="Proteomes" id="UP000178873">
    <property type="component" value="Unassembled WGS sequence"/>
</dbReference>
<keyword evidence="2" id="KW-0472">Membrane</keyword>
<feature type="region of interest" description="Disordered" evidence="1">
    <location>
        <begin position="64"/>
        <end position="83"/>
    </location>
</feature>
<sequence length="83" mass="9209">MRIMFRPHTVLTIGLWLILVSFLGIPSSWKTKLYIATGIFLVCGYLYHLGHEVILKLAARQPQEGDSFAENGNSTTSGTTPKT</sequence>
<accession>A0A1G2M629</accession>
<comment type="caution">
    <text evidence="3">The sequence shown here is derived from an EMBL/GenBank/DDBJ whole genome shotgun (WGS) entry which is preliminary data.</text>
</comment>
<evidence type="ECO:0000256" key="1">
    <source>
        <dbReference type="SAM" id="MobiDB-lite"/>
    </source>
</evidence>
<reference evidence="3 4" key="1">
    <citation type="journal article" date="2016" name="Nat. Commun.">
        <title>Thousands of microbial genomes shed light on interconnected biogeochemical processes in an aquifer system.</title>
        <authorList>
            <person name="Anantharaman K."/>
            <person name="Brown C.T."/>
            <person name="Hug L.A."/>
            <person name="Sharon I."/>
            <person name="Castelle C.J."/>
            <person name="Probst A.J."/>
            <person name="Thomas B.C."/>
            <person name="Singh A."/>
            <person name="Wilkins M.J."/>
            <person name="Karaoz U."/>
            <person name="Brodie E.L."/>
            <person name="Williams K.H."/>
            <person name="Hubbard S.S."/>
            <person name="Banfield J.F."/>
        </authorList>
    </citation>
    <scope>NUCLEOTIDE SEQUENCE [LARGE SCALE GENOMIC DNA]</scope>
</reference>